<dbReference type="SUPFAM" id="SSF51905">
    <property type="entry name" value="FAD/NAD(P)-binding domain"/>
    <property type="match status" value="1"/>
</dbReference>
<comment type="caution">
    <text evidence="8">The sequence shown here is derived from an EMBL/GenBank/DDBJ whole genome shotgun (WGS) entry which is preliminary data.</text>
</comment>
<evidence type="ECO:0000256" key="3">
    <source>
        <dbReference type="ARBA" id="ARBA00022827"/>
    </source>
</evidence>
<dbReference type="Gene3D" id="3.10.450.50">
    <property type="match status" value="1"/>
</dbReference>
<evidence type="ECO:0000256" key="4">
    <source>
        <dbReference type="ARBA" id="ARBA00023002"/>
    </source>
</evidence>
<comment type="similarity">
    <text evidence="1">Belongs to the paxM FAD-dependent monooxygenase family.</text>
</comment>
<dbReference type="FunFam" id="3.50.50.60:FF:000115">
    <property type="entry name" value="Salicylate hydroxylase, putative"/>
    <property type="match status" value="1"/>
</dbReference>
<dbReference type="PANTHER" id="PTHR13789:SF238">
    <property type="entry name" value="PUTATIVE (AFU_ORTHOLOGUE AFUA_2G01680)-RELATED"/>
    <property type="match status" value="1"/>
</dbReference>
<evidence type="ECO:0000256" key="1">
    <source>
        <dbReference type="ARBA" id="ARBA00007992"/>
    </source>
</evidence>
<keyword evidence="5" id="KW-0503">Monooxygenase</keyword>
<evidence type="ECO:0000259" key="7">
    <source>
        <dbReference type="Pfam" id="PF01494"/>
    </source>
</evidence>
<dbReference type="InterPro" id="IPR036188">
    <property type="entry name" value="FAD/NAD-bd_sf"/>
</dbReference>
<dbReference type="OrthoDB" id="16820at2759"/>
<evidence type="ECO:0000256" key="5">
    <source>
        <dbReference type="ARBA" id="ARBA00023033"/>
    </source>
</evidence>
<dbReference type="PANTHER" id="PTHR13789">
    <property type="entry name" value="MONOOXYGENASE"/>
    <property type="match status" value="1"/>
</dbReference>
<dbReference type="SUPFAM" id="SSF54427">
    <property type="entry name" value="NTF2-like"/>
    <property type="match status" value="1"/>
</dbReference>
<protein>
    <recommendedName>
        <fullName evidence="7">FAD-binding domain-containing protein</fullName>
    </recommendedName>
</protein>
<feature type="signal peptide" evidence="6">
    <location>
        <begin position="1"/>
        <end position="18"/>
    </location>
</feature>
<accession>A0A8H7W845</accession>
<dbReference type="SUPFAM" id="SSF54373">
    <property type="entry name" value="FAD-linked reductases, C-terminal domain"/>
    <property type="match status" value="1"/>
</dbReference>
<dbReference type="PRINTS" id="PR00420">
    <property type="entry name" value="RNGMNOXGNASE"/>
</dbReference>
<dbReference type="GO" id="GO:0004497">
    <property type="term" value="F:monooxygenase activity"/>
    <property type="evidence" value="ECO:0007669"/>
    <property type="project" value="UniProtKB-KW"/>
</dbReference>
<reference evidence="8" key="1">
    <citation type="submission" date="2021-02" db="EMBL/GenBank/DDBJ databases">
        <title>Genome sequence Cadophora malorum strain M34.</title>
        <authorList>
            <person name="Stefanovic E."/>
            <person name="Vu D."/>
            <person name="Scully C."/>
            <person name="Dijksterhuis J."/>
            <person name="Roader J."/>
            <person name="Houbraken J."/>
        </authorList>
    </citation>
    <scope>NUCLEOTIDE SEQUENCE</scope>
    <source>
        <strain evidence="8">M34</strain>
    </source>
</reference>
<dbReference type="Proteomes" id="UP000664132">
    <property type="component" value="Unassembled WGS sequence"/>
</dbReference>
<gene>
    <name evidence="8" type="ORF">IFR04_006188</name>
</gene>
<keyword evidence="4" id="KW-0560">Oxidoreductase</keyword>
<keyword evidence="2" id="KW-0285">Flavoprotein</keyword>
<keyword evidence="3" id="KW-0274">FAD</keyword>
<evidence type="ECO:0000256" key="2">
    <source>
        <dbReference type="ARBA" id="ARBA00022630"/>
    </source>
</evidence>
<dbReference type="EMBL" id="JAFJYH010000079">
    <property type="protein sequence ID" value="KAG4420700.1"/>
    <property type="molecule type" value="Genomic_DNA"/>
</dbReference>
<sequence length="575" mass="64280">MPLKIIIVGAGLGGLAAAISIKTEKPDHDVHVLESAPELAEVGAGLQVTPNATRLLTRWKVSHRLEKLSSSPKSFTIHRYNDGSILGRRENYGEEMLAKYKSPFWDMHRADLQIALFERAKELGVNFRLGALVTALDLETPSVTLVCGDRIEGDLVVAADGTCLASRCRRTFLGKPSPPLPTGDLAYRVILRVEDIKDNSLRTFFGTPRVALWVGPDCHAICYPLKGNSLLNLVLLVPDNLPQGVTRETGDLQEMRAVFRDWDPRLQTLLSMVPQVDKWKLMHLGEMEKWHNEQATIAFLGDACHPMLPYLAQGAGSALEDGAALGVLLSTADCREDLPKALKLYEQLRKTRSTTLQERSIIQRRINHLANGLEQEQRDEILLQQLEEPQPGYPFYWLDPTQQSFVYGYDVYAEVCNLSLQPVSMGRHAREEDMAPGIHSREDFDRYLVAFNNNDTPVYTSFYADDAEMALGPVVLCGLDSIKDFFNTGRRVIAEHIAPEIVIMNDHAMAVTATITFTAKIDFTEPFLDIGPPVLKGGGYNTFFTIFYELNEHKQFKNIYAGRVKPSKTFGPGTY</sequence>
<feature type="chain" id="PRO_5034271369" description="FAD-binding domain-containing protein" evidence="6">
    <location>
        <begin position="19"/>
        <end position="575"/>
    </location>
</feature>
<keyword evidence="6" id="KW-0732">Signal</keyword>
<proteinExistence type="inferred from homology"/>
<dbReference type="GO" id="GO:0071949">
    <property type="term" value="F:FAD binding"/>
    <property type="evidence" value="ECO:0007669"/>
    <property type="project" value="InterPro"/>
</dbReference>
<evidence type="ECO:0000313" key="9">
    <source>
        <dbReference type="Proteomes" id="UP000664132"/>
    </source>
</evidence>
<dbReference type="InterPro" id="IPR050493">
    <property type="entry name" value="FAD-dep_Monooxygenase_BioMet"/>
</dbReference>
<name>A0A8H7W845_9HELO</name>
<dbReference type="InterPro" id="IPR032710">
    <property type="entry name" value="NTF2-like_dom_sf"/>
</dbReference>
<evidence type="ECO:0000313" key="8">
    <source>
        <dbReference type="EMBL" id="KAG4420700.1"/>
    </source>
</evidence>
<dbReference type="Gene3D" id="3.50.50.60">
    <property type="entry name" value="FAD/NAD(P)-binding domain"/>
    <property type="match status" value="1"/>
</dbReference>
<dbReference type="Pfam" id="PF01494">
    <property type="entry name" value="FAD_binding_3"/>
    <property type="match status" value="1"/>
</dbReference>
<feature type="domain" description="FAD-binding" evidence="7">
    <location>
        <begin position="4"/>
        <end position="358"/>
    </location>
</feature>
<dbReference type="AlphaFoldDB" id="A0A8H7W845"/>
<organism evidence="8 9">
    <name type="scientific">Cadophora malorum</name>
    <dbReference type="NCBI Taxonomy" id="108018"/>
    <lineage>
        <taxon>Eukaryota</taxon>
        <taxon>Fungi</taxon>
        <taxon>Dikarya</taxon>
        <taxon>Ascomycota</taxon>
        <taxon>Pezizomycotina</taxon>
        <taxon>Leotiomycetes</taxon>
        <taxon>Helotiales</taxon>
        <taxon>Ploettnerulaceae</taxon>
        <taxon>Cadophora</taxon>
    </lineage>
</organism>
<evidence type="ECO:0000256" key="6">
    <source>
        <dbReference type="SAM" id="SignalP"/>
    </source>
</evidence>
<keyword evidence="9" id="KW-1185">Reference proteome</keyword>
<dbReference type="InterPro" id="IPR002938">
    <property type="entry name" value="FAD-bd"/>
</dbReference>